<evidence type="ECO:0000259" key="6">
    <source>
        <dbReference type="SMART" id="SM01086"/>
    </source>
</evidence>
<gene>
    <name evidence="7" type="ORF">FRD01_08205</name>
</gene>
<dbReference type="GO" id="GO:0005737">
    <property type="term" value="C:cytoplasm"/>
    <property type="evidence" value="ECO:0007669"/>
    <property type="project" value="TreeGrafter"/>
</dbReference>
<evidence type="ECO:0000313" key="8">
    <source>
        <dbReference type="Proteomes" id="UP000321595"/>
    </source>
</evidence>
<sequence>MKKEFYVYVAQTKKGLYEVSMPWVPSLAEPLRGPSAAQLKEELMFRLIELAHTSLPPFLLDRLIPPVAPYLNNIYVEIERQIEPDRPPVSLTAVIHVVAGSWGEEEEKRLWIPKAPQETLVLPTLDDLYATVNQWVRDYADEHMLDSLEPLQSMHHAYLDTITVDIGYPSLLDDEREGPPEKLSGRLTRPETLEQVATNLSHRAEDSTLSAAYGREKLVDELVDVFTSKRPMNVCLVGPSGVGKTAIVHEAARRAWAMNTAYQERKDIWQSAGDRIIAGMSIIGQWEMRTEAMCRELKERKDVLFVESLIGMLHAGKTTHGDSNVARFIEPYLEQDHFGIVTEATEETWTLARSMAPGFVDHFRRIQVPELGYKETLGVLSEFIRDIEAHHQVRYTADAMESVLHLSRRFFQNDAYPGKAVRLIKQCQYEALRYVNEFDWEYQTEVRVDTDLVARVVQRQTGLPLTILEPGKGRAPDEIRRQFESRVFGQPEAIEAVSALVATIEQGLSDPRKPLGSFLFIGPSGVGKTETAKAIATDLFGSVERMIRFDMSEFSSSMGISRLIGTSRDPDGELTTKVRLQPFCVLLFDEIEKAHPMVIDLLLQVLGDGRLTDAAGRNVDFRNAVIILTSNLGAGTEERWMGFSDTSTSDRRLHYLRAAETFFRPEIFNRIDTIIAYRPLDAEALRRIARRTLQGLLERRGLRQAQVMVDVDQALIDYLATRSVDKRYGARTLAHRIERTLITPLAEKLISQPVSQDVTRVVISPSDDGVQMDFIHLNKAPRPSEKVALAPAPKELAGVVTSLEKLQTKLLNTLKDARFSEISAQYETILDAINNEAKQGSVSAQLADQLTSREHVINQIERIEERLQGLHDPKNPGEFSVPTHSEETKSRLQGLSKMLRELEEASIWADVQLESLANSESGVTLVFQGLSGPAGEIMSKWHRWVEVIQEKFELNGSFAYLDRSTWQTSRPRDLARAHGFAFSSTAPGARAIAHSIGGFTWCPRPASIGHHALLHVGTTDEAHVSSEALRDALKANGTPHIGEDFIEFVESEGHLEDVRTGLRVPIPEDRGQNLNTFMTQILVPRLYLQDKNAHQVGGKD</sequence>
<dbReference type="Pfam" id="PF00004">
    <property type="entry name" value="AAA"/>
    <property type="match status" value="1"/>
</dbReference>
<dbReference type="InterPro" id="IPR050130">
    <property type="entry name" value="ClpA_ClpB"/>
</dbReference>
<dbReference type="Proteomes" id="UP000321595">
    <property type="component" value="Chromosome"/>
</dbReference>
<evidence type="ECO:0000256" key="1">
    <source>
        <dbReference type="ARBA" id="ARBA00022737"/>
    </source>
</evidence>
<dbReference type="InterPro" id="IPR003593">
    <property type="entry name" value="AAA+_ATPase"/>
</dbReference>
<dbReference type="Gene3D" id="3.40.50.300">
    <property type="entry name" value="P-loop containing nucleotide triphosphate hydrolases"/>
    <property type="match status" value="3"/>
</dbReference>
<dbReference type="InterPro" id="IPR003959">
    <property type="entry name" value="ATPase_AAA_core"/>
</dbReference>
<proteinExistence type="predicted"/>
<dbReference type="InterPro" id="IPR019489">
    <property type="entry name" value="Clp_ATPase_C"/>
</dbReference>
<feature type="domain" description="AAA+ ATPase" evidence="5">
    <location>
        <begin position="514"/>
        <end position="659"/>
    </location>
</feature>
<dbReference type="RefSeq" id="WP_146958909.1">
    <property type="nucleotide sequence ID" value="NZ_CP042467.1"/>
</dbReference>
<evidence type="ECO:0000256" key="4">
    <source>
        <dbReference type="ARBA" id="ARBA00023186"/>
    </source>
</evidence>
<dbReference type="PANTHER" id="PTHR11638:SF18">
    <property type="entry name" value="HEAT SHOCK PROTEIN 104"/>
    <property type="match status" value="1"/>
</dbReference>
<dbReference type="PRINTS" id="PR00300">
    <property type="entry name" value="CLPPROTEASEA"/>
</dbReference>
<organism evidence="7 8">
    <name type="scientific">Microvenator marinus</name>
    <dbReference type="NCBI Taxonomy" id="2600177"/>
    <lineage>
        <taxon>Bacteria</taxon>
        <taxon>Deltaproteobacteria</taxon>
        <taxon>Bradymonadales</taxon>
        <taxon>Microvenatoraceae</taxon>
        <taxon>Microvenator</taxon>
    </lineage>
</organism>
<evidence type="ECO:0000313" key="7">
    <source>
        <dbReference type="EMBL" id="QED27224.1"/>
    </source>
</evidence>
<dbReference type="PANTHER" id="PTHR11638">
    <property type="entry name" value="ATP-DEPENDENT CLP PROTEASE"/>
    <property type="match status" value="1"/>
</dbReference>
<keyword evidence="3" id="KW-0067">ATP-binding</keyword>
<feature type="domain" description="AAA+ ATPase" evidence="5">
    <location>
        <begin position="230"/>
        <end position="370"/>
    </location>
</feature>
<dbReference type="GO" id="GO:0016887">
    <property type="term" value="F:ATP hydrolysis activity"/>
    <property type="evidence" value="ECO:0007669"/>
    <property type="project" value="InterPro"/>
</dbReference>
<keyword evidence="1" id="KW-0677">Repeat</keyword>
<dbReference type="GO" id="GO:0005524">
    <property type="term" value="F:ATP binding"/>
    <property type="evidence" value="ECO:0007669"/>
    <property type="project" value="UniProtKB-KW"/>
</dbReference>
<keyword evidence="2" id="KW-0547">Nucleotide-binding</keyword>
<evidence type="ECO:0000256" key="3">
    <source>
        <dbReference type="ARBA" id="ARBA00022840"/>
    </source>
</evidence>
<dbReference type="InterPro" id="IPR041546">
    <property type="entry name" value="ClpA/ClpB_AAA_lid"/>
</dbReference>
<dbReference type="InterPro" id="IPR001270">
    <property type="entry name" value="ClpA/B"/>
</dbReference>
<accession>A0A5B8XNW3</accession>
<dbReference type="InterPro" id="IPR027417">
    <property type="entry name" value="P-loop_NTPase"/>
</dbReference>
<dbReference type="Pfam" id="PF10431">
    <property type="entry name" value="ClpB_D2-small"/>
    <property type="match status" value="1"/>
</dbReference>
<dbReference type="EMBL" id="CP042467">
    <property type="protein sequence ID" value="QED27224.1"/>
    <property type="molecule type" value="Genomic_DNA"/>
</dbReference>
<keyword evidence="8" id="KW-1185">Reference proteome</keyword>
<name>A0A5B8XNW3_9DELT</name>
<dbReference type="KEGG" id="bbae:FRD01_08205"/>
<dbReference type="CDD" id="cd19499">
    <property type="entry name" value="RecA-like_ClpB_Hsp104-like"/>
    <property type="match status" value="1"/>
</dbReference>
<dbReference type="SUPFAM" id="SSF52540">
    <property type="entry name" value="P-loop containing nucleoside triphosphate hydrolases"/>
    <property type="match status" value="2"/>
</dbReference>
<feature type="domain" description="Clp ATPase C-terminal" evidence="6">
    <location>
        <begin position="680"/>
        <end position="772"/>
    </location>
</feature>
<reference evidence="7 8" key="1">
    <citation type="submission" date="2019-08" db="EMBL/GenBank/DDBJ databases">
        <authorList>
            <person name="Liang Q."/>
        </authorList>
    </citation>
    <scope>NUCLEOTIDE SEQUENCE [LARGE SCALE GENOMIC DNA]</scope>
    <source>
        <strain evidence="7 8">V1718</strain>
    </source>
</reference>
<dbReference type="Pfam" id="PF17871">
    <property type="entry name" value="AAA_lid_9"/>
    <property type="match status" value="1"/>
</dbReference>
<evidence type="ECO:0000259" key="5">
    <source>
        <dbReference type="SMART" id="SM00382"/>
    </source>
</evidence>
<dbReference type="Gene3D" id="1.10.8.60">
    <property type="match status" value="1"/>
</dbReference>
<evidence type="ECO:0000256" key="2">
    <source>
        <dbReference type="ARBA" id="ARBA00022741"/>
    </source>
</evidence>
<protein>
    <submittedName>
        <fullName evidence="7">AAA family ATPase</fullName>
    </submittedName>
</protein>
<dbReference type="GO" id="GO:0034605">
    <property type="term" value="P:cellular response to heat"/>
    <property type="evidence" value="ECO:0007669"/>
    <property type="project" value="TreeGrafter"/>
</dbReference>
<dbReference type="OrthoDB" id="8857354at2"/>
<dbReference type="SMART" id="SM00382">
    <property type="entry name" value="AAA"/>
    <property type="match status" value="2"/>
</dbReference>
<keyword evidence="4" id="KW-0143">Chaperone</keyword>
<dbReference type="SMART" id="SM01086">
    <property type="entry name" value="ClpB_D2-small"/>
    <property type="match status" value="1"/>
</dbReference>
<dbReference type="Pfam" id="PF07724">
    <property type="entry name" value="AAA_2"/>
    <property type="match status" value="1"/>
</dbReference>
<dbReference type="AlphaFoldDB" id="A0A5B8XNW3"/>